<name>A0AAN6PR51_9PEZI</name>
<proteinExistence type="predicted"/>
<evidence type="ECO:0000256" key="1">
    <source>
        <dbReference type="ARBA" id="ARBA00004141"/>
    </source>
</evidence>
<evidence type="ECO:0000256" key="5">
    <source>
        <dbReference type="SAM" id="MobiDB-lite"/>
    </source>
</evidence>
<dbReference type="Pfam" id="PF03208">
    <property type="entry name" value="PRA1"/>
    <property type="match status" value="1"/>
</dbReference>
<evidence type="ECO:0000256" key="3">
    <source>
        <dbReference type="ARBA" id="ARBA00022989"/>
    </source>
</evidence>
<dbReference type="AlphaFoldDB" id="A0AAN6PR51"/>
<dbReference type="PANTHER" id="PTHR19317">
    <property type="entry name" value="PRENYLATED RAB ACCEPTOR 1-RELATED"/>
    <property type="match status" value="1"/>
</dbReference>
<feature type="region of interest" description="Disordered" evidence="5">
    <location>
        <begin position="473"/>
        <end position="572"/>
    </location>
</feature>
<feature type="region of interest" description="Disordered" evidence="5">
    <location>
        <begin position="245"/>
        <end position="273"/>
    </location>
</feature>
<evidence type="ECO:0000313" key="8">
    <source>
        <dbReference type="Proteomes" id="UP001303115"/>
    </source>
</evidence>
<evidence type="ECO:0000313" key="7">
    <source>
        <dbReference type="EMBL" id="KAK4044443.1"/>
    </source>
</evidence>
<keyword evidence="4 6" id="KW-0472">Membrane</keyword>
<protein>
    <submittedName>
        <fullName evidence="7">PRA1 family protein-domain-containing protein</fullName>
    </submittedName>
</protein>
<dbReference type="GO" id="GO:0005794">
    <property type="term" value="C:Golgi apparatus"/>
    <property type="evidence" value="ECO:0007669"/>
    <property type="project" value="TreeGrafter"/>
</dbReference>
<dbReference type="InterPro" id="IPR004895">
    <property type="entry name" value="Prenylated_rab_accept_PRA1"/>
</dbReference>
<keyword evidence="8" id="KW-1185">Reference proteome</keyword>
<sequence length="572" mass="63497">MARIQIPIDVLTSRLNLGERFASMRSGSLAGRFANLRPISEFFDVKRVSKPANFAEMQSRINYNLGHFSSNYAVVFSMLCIYGLITNLWLLFDIIFIVVGMFVIGKLEGRDLEFGEQRFSTMQLYTGLYVIAVPIAFFSGVFSTMMWLIGGLGGRPRAPKSAPQWGRPSRRERRTHEARNGDEERWWEFGQRVVEELDSDGDFDTQGVGSASNALGHRFVSDPLRFTGVDLGEKDGDTRARRAYAYQNGEDDETTDDSEQDSDGEGGVRLPLLDPEEEALADAAMARIRRAQAKGKKDVKLSKEELAAYQRRLQRMEDEERRQRREQREQRVAIPISHLEPASRQKRLSVGDDSVERHATYPPMGYFPPPASRSRPRSGTNSSRTPSRAATDREQSSSPFAYTYVRAEQPATLRQPSDPVTSRPLSVAESVSARNGGSPASDPFQFMTGGTRTSYHAAAGPVRNSIIEVDDIYASYGSGPSGGTSRRHSGDPREAELSDEDDRPHGARVGSGSGSRSRHRESVDSRREPAPEPRPSRERTPPPAKKSSATQSPVAKRKSVSGSTRSGRKKGK</sequence>
<dbReference type="EMBL" id="MU854319">
    <property type="protein sequence ID" value="KAK4044443.1"/>
    <property type="molecule type" value="Genomic_DNA"/>
</dbReference>
<feature type="compositionally biased region" description="Basic and acidic residues" evidence="5">
    <location>
        <begin position="314"/>
        <end position="331"/>
    </location>
</feature>
<keyword evidence="3 6" id="KW-1133">Transmembrane helix</keyword>
<feature type="region of interest" description="Disordered" evidence="5">
    <location>
        <begin position="154"/>
        <end position="181"/>
    </location>
</feature>
<feature type="transmembrane region" description="Helical" evidence="6">
    <location>
        <begin position="72"/>
        <end position="105"/>
    </location>
</feature>
<evidence type="ECO:0000256" key="4">
    <source>
        <dbReference type="ARBA" id="ARBA00023136"/>
    </source>
</evidence>
<keyword evidence="2 6" id="KW-0812">Transmembrane</keyword>
<feature type="transmembrane region" description="Helical" evidence="6">
    <location>
        <begin position="126"/>
        <end position="149"/>
    </location>
</feature>
<dbReference type="Proteomes" id="UP001303115">
    <property type="component" value="Unassembled WGS sequence"/>
</dbReference>
<feature type="compositionally biased region" description="Polar residues" evidence="5">
    <location>
        <begin position="379"/>
        <end position="388"/>
    </location>
</feature>
<gene>
    <name evidence="7" type="ORF">C8A01DRAFT_42868</name>
</gene>
<dbReference type="GO" id="GO:0016020">
    <property type="term" value="C:membrane"/>
    <property type="evidence" value="ECO:0007669"/>
    <property type="project" value="UniProtKB-SubCell"/>
</dbReference>
<reference evidence="8" key="1">
    <citation type="journal article" date="2023" name="Mol. Phylogenet. Evol.">
        <title>Genome-scale phylogeny and comparative genomics of the fungal order Sordariales.</title>
        <authorList>
            <person name="Hensen N."/>
            <person name="Bonometti L."/>
            <person name="Westerberg I."/>
            <person name="Brannstrom I.O."/>
            <person name="Guillou S."/>
            <person name="Cros-Aarteil S."/>
            <person name="Calhoun S."/>
            <person name="Haridas S."/>
            <person name="Kuo A."/>
            <person name="Mondo S."/>
            <person name="Pangilinan J."/>
            <person name="Riley R."/>
            <person name="LaButti K."/>
            <person name="Andreopoulos B."/>
            <person name="Lipzen A."/>
            <person name="Chen C."/>
            <person name="Yan M."/>
            <person name="Daum C."/>
            <person name="Ng V."/>
            <person name="Clum A."/>
            <person name="Steindorff A."/>
            <person name="Ohm R.A."/>
            <person name="Martin F."/>
            <person name="Silar P."/>
            <person name="Natvig D.O."/>
            <person name="Lalanne C."/>
            <person name="Gautier V."/>
            <person name="Ament-Velasquez S.L."/>
            <person name="Kruys A."/>
            <person name="Hutchinson M.I."/>
            <person name="Powell A.J."/>
            <person name="Barry K."/>
            <person name="Miller A.N."/>
            <person name="Grigoriev I.V."/>
            <person name="Debuchy R."/>
            <person name="Gladieux P."/>
            <person name="Hiltunen Thoren M."/>
            <person name="Johannesson H."/>
        </authorList>
    </citation>
    <scope>NUCLEOTIDE SEQUENCE [LARGE SCALE GENOMIC DNA]</scope>
    <source>
        <strain evidence="8">CBS 284.82</strain>
    </source>
</reference>
<feature type="compositionally biased region" description="Acidic residues" evidence="5">
    <location>
        <begin position="249"/>
        <end position="264"/>
    </location>
</feature>
<evidence type="ECO:0000256" key="2">
    <source>
        <dbReference type="ARBA" id="ARBA00022692"/>
    </source>
</evidence>
<accession>A0AAN6PR51</accession>
<organism evidence="7 8">
    <name type="scientific">Parachaetomium inaequale</name>
    <dbReference type="NCBI Taxonomy" id="2588326"/>
    <lineage>
        <taxon>Eukaryota</taxon>
        <taxon>Fungi</taxon>
        <taxon>Dikarya</taxon>
        <taxon>Ascomycota</taxon>
        <taxon>Pezizomycotina</taxon>
        <taxon>Sordariomycetes</taxon>
        <taxon>Sordariomycetidae</taxon>
        <taxon>Sordariales</taxon>
        <taxon>Chaetomiaceae</taxon>
        <taxon>Parachaetomium</taxon>
    </lineage>
</organism>
<dbReference type="PANTHER" id="PTHR19317:SF0">
    <property type="entry name" value="PRENYLATED RAB ACCEPTOR PROTEIN 1"/>
    <property type="match status" value="1"/>
</dbReference>
<feature type="compositionally biased region" description="Polar residues" evidence="5">
    <location>
        <begin position="412"/>
        <end position="424"/>
    </location>
</feature>
<feature type="region of interest" description="Disordered" evidence="5">
    <location>
        <begin position="314"/>
        <end position="451"/>
    </location>
</feature>
<comment type="caution">
    <text evidence="7">The sequence shown here is derived from an EMBL/GenBank/DDBJ whole genome shotgun (WGS) entry which is preliminary data.</text>
</comment>
<comment type="subcellular location">
    <subcellularLocation>
        <location evidence="1">Membrane</location>
        <topology evidence="1">Multi-pass membrane protein</topology>
    </subcellularLocation>
</comment>
<evidence type="ECO:0000256" key="6">
    <source>
        <dbReference type="SAM" id="Phobius"/>
    </source>
</evidence>
<feature type="compositionally biased region" description="Basic and acidic residues" evidence="5">
    <location>
        <begin position="520"/>
        <end position="540"/>
    </location>
</feature>